<dbReference type="Pfam" id="PF01261">
    <property type="entry name" value="AP_endonuc_2"/>
    <property type="match status" value="1"/>
</dbReference>
<dbReference type="InterPro" id="IPR050312">
    <property type="entry name" value="IolE/XylAMocC-like"/>
</dbReference>
<dbReference type="EMBL" id="QMDX01000012">
    <property type="protein sequence ID" value="TSD09510.1"/>
    <property type="molecule type" value="Genomic_DNA"/>
</dbReference>
<dbReference type="GO" id="GO:0016853">
    <property type="term" value="F:isomerase activity"/>
    <property type="evidence" value="ECO:0007669"/>
    <property type="project" value="UniProtKB-KW"/>
</dbReference>
<organism evidence="2 3">
    <name type="scientific">Haloglomus irregulare</name>
    <dbReference type="NCBI Taxonomy" id="2234134"/>
    <lineage>
        <taxon>Archaea</taxon>
        <taxon>Methanobacteriati</taxon>
        <taxon>Methanobacteriota</taxon>
        <taxon>Stenosarchaea group</taxon>
        <taxon>Halobacteria</taxon>
        <taxon>Halobacteriales</taxon>
        <taxon>Natronomonadaceae</taxon>
        <taxon>Haloglomus</taxon>
    </lineage>
</organism>
<dbReference type="InParanoid" id="A0A554MXK6"/>
<feature type="domain" description="Xylose isomerase-like TIM barrel" evidence="1">
    <location>
        <begin position="62"/>
        <end position="288"/>
    </location>
</feature>
<dbReference type="InterPro" id="IPR013022">
    <property type="entry name" value="Xyl_isomerase-like_TIM-brl"/>
</dbReference>
<reference evidence="2 3" key="1">
    <citation type="submission" date="2018-06" db="EMBL/GenBank/DDBJ databases">
        <title>Natronomonas sp. F16-60 a new haloarchaeon isolated from a solar saltern of Isla Cristina, Huelva, Spain.</title>
        <authorList>
            <person name="Duran-Viseras A."/>
            <person name="Sanchez-Porro C."/>
            <person name="Ventosa A."/>
        </authorList>
    </citation>
    <scope>NUCLEOTIDE SEQUENCE [LARGE SCALE GENOMIC DNA]</scope>
    <source>
        <strain evidence="2 3">F16-60</strain>
    </source>
</reference>
<dbReference type="SUPFAM" id="SSF51658">
    <property type="entry name" value="Xylose isomerase-like"/>
    <property type="match status" value="1"/>
</dbReference>
<dbReference type="PANTHER" id="PTHR12110:SF21">
    <property type="entry name" value="XYLOSE ISOMERASE-LIKE TIM BARREL DOMAIN-CONTAINING PROTEIN"/>
    <property type="match status" value="1"/>
</dbReference>
<evidence type="ECO:0000259" key="1">
    <source>
        <dbReference type="Pfam" id="PF01261"/>
    </source>
</evidence>
<protein>
    <submittedName>
        <fullName evidence="2">Sugar phosphate isomerase/epimerase</fullName>
    </submittedName>
</protein>
<proteinExistence type="predicted"/>
<evidence type="ECO:0000313" key="3">
    <source>
        <dbReference type="Proteomes" id="UP000319894"/>
    </source>
</evidence>
<gene>
    <name evidence="2" type="ORF">DP107_15310</name>
</gene>
<dbReference type="PANTHER" id="PTHR12110">
    <property type="entry name" value="HYDROXYPYRUVATE ISOMERASE"/>
    <property type="match status" value="1"/>
</dbReference>
<dbReference type="Proteomes" id="UP000319894">
    <property type="component" value="Unassembled WGS sequence"/>
</dbReference>
<evidence type="ECO:0000313" key="2">
    <source>
        <dbReference type="EMBL" id="TSD09510.1"/>
    </source>
</evidence>
<comment type="caution">
    <text evidence="2">The sequence shown here is derived from an EMBL/GenBank/DDBJ whole genome shotgun (WGS) entry which is preliminary data.</text>
</comment>
<sequence>MTADRRPARSDVVVGVIRGFNRRGRVTPPVFIGPDPDPAPVDATVDVELGFTLPHRDVRPAVEWAASEGFDHVEVLLDGPNARSRAAAWRDPLAAALADTGLDCVVHLPFALDLGSPFGPVRDGAVRECRACLDLAAELDASKAVFHPASDAWDLGWTDAERREFAVDGCRRVVRAARERDVPPVPENVIDGPFVAPEFDDLFAALGGAADGLGTTFDTAHAVLGEPAVDLGTHAAANAGRIDHLHLSDTRGGSDEHLPAGMGEIDLAGLFSSLDGWSGTATLEVGTRDLETIALGKRHVDRLLGR</sequence>
<dbReference type="Gene3D" id="3.20.20.150">
    <property type="entry name" value="Divalent-metal-dependent TIM barrel enzymes"/>
    <property type="match status" value="1"/>
</dbReference>
<keyword evidence="3" id="KW-1185">Reference proteome</keyword>
<dbReference type="AlphaFoldDB" id="A0A554MXK6"/>
<keyword evidence="2" id="KW-0413">Isomerase</keyword>
<name>A0A554MXK6_9EURY</name>
<accession>A0A554MXK6</accession>
<dbReference type="InterPro" id="IPR036237">
    <property type="entry name" value="Xyl_isomerase-like_sf"/>
</dbReference>